<proteinExistence type="predicted"/>
<feature type="region of interest" description="Disordered" evidence="1">
    <location>
        <begin position="273"/>
        <end position="303"/>
    </location>
</feature>
<accession>A0AAW1QJK3</accession>
<protein>
    <submittedName>
        <fullName evidence="2">Uncharacterized protein</fullName>
    </submittedName>
</protein>
<comment type="caution">
    <text evidence="2">The sequence shown here is derived from an EMBL/GenBank/DDBJ whole genome shotgun (WGS) entry which is preliminary data.</text>
</comment>
<keyword evidence="3" id="KW-1185">Reference proteome</keyword>
<evidence type="ECO:0000313" key="3">
    <source>
        <dbReference type="Proteomes" id="UP001438707"/>
    </source>
</evidence>
<sequence>MQPARQQGLVNPHLQLSDRLGVQPWSRLHPEHALVHKKYKASRFLQTCVLPAATVHSRASQGEGLPELPCCLQECHHFVNLTNGAEALPLLSSMGLAYSFCRIQSTALEQKRFEALLSELDSNLLLNLALGKCCLVYDLGSRNRVQGAPKAIWYGLEFIRFVLEMLWFRHSEDAYLRGVKSTTSFYTYINDLSSPLTRRLKYYKRFMDPDLRQLQLYGVYKLTQHDSDLQFHRRQEDQIDTSRVRASCESLLKDIVETISVHLPHYKSYRGMDTASSGEASTTKTGSTIGDLRSFGEPFAASS</sequence>
<feature type="compositionally biased region" description="Polar residues" evidence="1">
    <location>
        <begin position="274"/>
        <end position="288"/>
    </location>
</feature>
<evidence type="ECO:0000256" key="1">
    <source>
        <dbReference type="SAM" id="MobiDB-lite"/>
    </source>
</evidence>
<evidence type="ECO:0000313" key="2">
    <source>
        <dbReference type="EMBL" id="KAK9821651.1"/>
    </source>
</evidence>
<dbReference type="Proteomes" id="UP001438707">
    <property type="component" value="Unassembled WGS sequence"/>
</dbReference>
<reference evidence="2 3" key="1">
    <citation type="journal article" date="2024" name="Nat. Commun.">
        <title>Phylogenomics reveals the evolutionary origins of lichenization in chlorophyte algae.</title>
        <authorList>
            <person name="Puginier C."/>
            <person name="Libourel C."/>
            <person name="Otte J."/>
            <person name="Skaloud P."/>
            <person name="Haon M."/>
            <person name="Grisel S."/>
            <person name="Petersen M."/>
            <person name="Berrin J.G."/>
            <person name="Delaux P.M."/>
            <person name="Dal Grande F."/>
            <person name="Keller J."/>
        </authorList>
    </citation>
    <scope>NUCLEOTIDE SEQUENCE [LARGE SCALE GENOMIC DNA]</scope>
    <source>
        <strain evidence="2 3">SAG 2145</strain>
    </source>
</reference>
<gene>
    <name evidence="2" type="ORF">WJX74_004456</name>
</gene>
<name>A0AAW1QJK3_9CHLO</name>
<dbReference type="EMBL" id="JALJOS010000036">
    <property type="protein sequence ID" value="KAK9821651.1"/>
    <property type="molecule type" value="Genomic_DNA"/>
</dbReference>
<organism evidence="2 3">
    <name type="scientific">Apatococcus lobatus</name>
    <dbReference type="NCBI Taxonomy" id="904363"/>
    <lineage>
        <taxon>Eukaryota</taxon>
        <taxon>Viridiplantae</taxon>
        <taxon>Chlorophyta</taxon>
        <taxon>core chlorophytes</taxon>
        <taxon>Trebouxiophyceae</taxon>
        <taxon>Chlorellales</taxon>
        <taxon>Chlorellaceae</taxon>
        <taxon>Apatococcus</taxon>
    </lineage>
</organism>
<dbReference type="AlphaFoldDB" id="A0AAW1QJK3"/>